<gene>
    <name evidence="1" type="ORF">TCM_007973</name>
</gene>
<dbReference type="Gramene" id="EOX99341">
    <property type="protein sequence ID" value="EOX99341"/>
    <property type="gene ID" value="TCM_007973"/>
</dbReference>
<proteinExistence type="predicted"/>
<evidence type="ECO:0000313" key="1">
    <source>
        <dbReference type="EMBL" id="EOX99341.1"/>
    </source>
</evidence>
<reference evidence="1 2" key="1">
    <citation type="journal article" date="2013" name="Genome Biol.">
        <title>The genome sequence of the most widely cultivated cacao type and its use to identify candidate genes regulating pod color.</title>
        <authorList>
            <person name="Motamayor J.C."/>
            <person name="Mockaitis K."/>
            <person name="Schmutz J."/>
            <person name="Haiminen N."/>
            <person name="Iii D.L."/>
            <person name="Cornejo O."/>
            <person name="Findley S.D."/>
            <person name="Zheng P."/>
            <person name="Utro F."/>
            <person name="Royaert S."/>
            <person name="Saski C."/>
            <person name="Jenkins J."/>
            <person name="Podicheti R."/>
            <person name="Zhao M."/>
            <person name="Scheffler B.E."/>
            <person name="Stack J.C."/>
            <person name="Feltus F.A."/>
            <person name="Mustiga G.M."/>
            <person name="Amores F."/>
            <person name="Phillips W."/>
            <person name="Marelli J.P."/>
            <person name="May G.D."/>
            <person name="Shapiro H."/>
            <person name="Ma J."/>
            <person name="Bustamante C.D."/>
            <person name="Schnell R.J."/>
            <person name="Main D."/>
            <person name="Gilbert D."/>
            <person name="Parida L."/>
            <person name="Kuhn D.N."/>
        </authorList>
    </citation>
    <scope>NUCLEOTIDE SEQUENCE [LARGE SCALE GENOMIC DNA]</scope>
    <source>
        <strain evidence="2">cv. Matina 1-6</strain>
    </source>
</reference>
<dbReference type="InParanoid" id="A0A061E4R6"/>
<dbReference type="EMBL" id="CM001880">
    <property type="protein sequence ID" value="EOX99341.1"/>
    <property type="molecule type" value="Genomic_DNA"/>
</dbReference>
<dbReference type="AlphaFoldDB" id="A0A061E4R6"/>
<name>A0A061E4R6_THECC</name>
<organism evidence="1 2">
    <name type="scientific">Theobroma cacao</name>
    <name type="common">Cacao</name>
    <name type="synonym">Cocoa</name>
    <dbReference type="NCBI Taxonomy" id="3641"/>
    <lineage>
        <taxon>Eukaryota</taxon>
        <taxon>Viridiplantae</taxon>
        <taxon>Streptophyta</taxon>
        <taxon>Embryophyta</taxon>
        <taxon>Tracheophyta</taxon>
        <taxon>Spermatophyta</taxon>
        <taxon>Magnoliopsida</taxon>
        <taxon>eudicotyledons</taxon>
        <taxon>Gunneridae</taxon>
        <taxon>Pentapetalae</taxon>
        <taxon>rosids</taxon>
        <taxon>malvids</taxon>
        <taxon>Malvales</taxon>
        <taxon>Malvaceae</taxon>
        <taxon>Byttnerioideae</taxon>
        <taxon>Theobroma</taxon>
    </lineage>
</organism>
<protein>
    <submittedName>
        <fullName evidence="1">Uncharacterized protein</fullName>
    </submittedName>
</protein>
<evidence type="ECO:0000313" key="2">
    <source>
        <dbReference type="Proteomes" id="UP000026915"/>
    </source>
</evidence>
<keyword evidence="2" id="KW-1185">Reference proteome</keyword>
<dbReference type="HOGENOM" id="CLU_2403940_0_0_1"/>
<dbReference type="Proteomes" id="UP000026915">
    <property type="component" value="Chromosome 2"/>
</dbReference>
<sequence length="93" mass="10831">MNSTVRSKNCSTKSTYNCSPRFPIKRHIAKPCRSFHISYTSSPTAPRAKPRRRFTSAHFPCLINEKAETYHDFCFFFLAFQTDIFWSADLLDS</sequence>
<accession>A0A061E4R6</accession>